<dbReference type="Gene3D" id="3.30.710.10">
    <property type="entry name" value="Potassium Channel Kv1.1, Chain A"/>
    <property type="match status" value="1"/>
</dbReference>
<feature type="compositionally biased region" description="Basic and acidic residues" evidence="1">
    <location>
        <begin position="230"/>
        <end position="240"/>
    </location>
</feature>
<gene>
    <name evidence="3" type="ORF">DFP72DRAFT_31402</name>
</gene>
<dbReference type="EMBL" id="JACGCI010000010">
    <property type="protein sequence ID" value="KAF6761085.1"/>
    <property type="molecule type" value="Genomic_DNA"/>
</dbReference>
<name>A0A8H6I8W0_9AGAR</name>
<feature type="compositionally biased region" description="Basic and acidic residues" evidence="1">
    <location>
        <begin position="247"/>
        <end position="257"/>
    </location>
</feature>
<reference evidence="3 4" key="1">
    <citation type="submission" date="2020-07" db="EMBL/GenBank/DDBJ databases">
        <title>Comparative genomics of pyrophilous fungi reveals a link between fire events and developmental genes.</title>
        <authorList>
            <consortium name="DOE Joint Genome Institute"/>
            <person name="Steindorff A.S."/>
            <person name="Carver A."/>
            <person name="Calhoun S."/>
            <person name="Stillman K."/>
            <person name="Liu H."/>
            <person name="Lipzen A."/>
            <person name="Pangilinan J."/>
            <person name="Labutti K."/>
            <person name="Bruns T.D."/>
            <person name="Grigoriev I.V."/>
        </authorList>
    </citation>
    <scope>NUCLEOTIDE SEQUENCE [LARGE SCALE GENOMIC DNA]</scope>
    <source>
        <strain evidence="3 4">CBS 144469</strain>
    </source>
</reference>
<proteinExistence type="predicted"/>
<dbReference type="SUPFAM" id="SSF54695">
    <property type="entry name" value="POZ domain"/>
    <property type="match status" value="1"/>
</dbReference>
<dbReference type="OrthoDB" id="3193844at2759"/>
<organism evidence="3 4">
    <name type="scientific">Ephemerocybe angulata</name>
    <dbReference type="NCBI Taxonomy" id="980116"/>
    <lineage>
        <taxon>Eukaryota</taxon>
        <taxon>Fungi</taxon>
        <taxon>Dikarya</taxon>
        <taxon>Basidiomycota</taxon>
        <taxon>Agaricomycotina</taxon>
        <taxon>Agaricomycetes</taxon>
        <taxon>Agaricomycetidae</taxon>
        <taxon>Agaricales</taxon>
        <taxon>Agaricineae</taxon>
        <taxon>Psathyrellaceae</taxon>
        <taxon>Ephemerocybe</taxon>
    </lineage>
</organism>
<comment type="caution">
    <text evidence="3">The sequence shown here is derived from an EMBL/GenBank/DDBJ whole genome shotgun (WGS) entry which is preliminary data.</text>
</comment>
<evidence type="ECO:0000313" key="4">
    <source>
        <dbReference type="Proteomes" id="UP000521943"/>
    </source>
</evidence>
<feature type="domain" description="BTB" evidence="2">
    <location>
        <begin position="33"/>
        <end position="123"/>
    </location>
</feature>
<dbReference type="Proteomes" id="UP000521943">
    <property type="component" value="Unassembled WGS sequence"/>
</dbReference>
<feature type="region of interest" description="Disordered" evidence="1">
    <location>
        <begin position="230"/>
        <end position="257"/>
    </location>
</feature>
<accession>A0A8H6I8W0</accession>
<dbReference type="Pfam" id="PF00651">
    <property type="entry name" value="BTB"/>
    <property type="match status" value="1"/>
</dbReference>
<dbReference type="AlphaFoldDB" id="A0A8H6I8W0"/>
<evidence type="ECO:0000313" key="3">
    <source>
        <dbReference type="EMBL" id="KAF6761085.1"/>
    </source>
</evidence>
<protein>
    <recommendedName>
        <fullName evidence="2">BTB domain-containing protein</fullName>
    </recommendedName>
</protein>
<evidence type="ECO:0000256" key="1">
    <source>
        <dbReference type="SAM" id="MobiDB-lite"/>
    </source>
</evidence>
<keyword evidence="4" id="KW-1185">Reference proteome</keyword>
<dbReference type="CDD" id="cd18186">
    <property type="entry name" value="BTB_POZ_ZBTB_KLHL-like"/>
    <property type="match status" value="1"/>
</dbReference>
<evidence type="ECO:0000259" key="2">
    <source>
        <dbReference type="Pfam" id="PF00651"/>
    </source>
</evidence>
<dbReference type="InterPro" id="IPR011333">
    <property type="entry name" value="SKP1/BTB/POZ_sf"/>
</dbReference>
<sequence length="387" mass="43804">MDNSPQAIIVPESLSSVTEPAIEKDEYYWSENVRFLVQGKLFRVSRHQFIIGSKYFSEKYHLGGGDDEGTTDIVQLDDVTAAEFRVFLRILFPSFTKVEWLTILKLSVRWHFHDFRKLAIEHLDGTLTDIELIKVGRAAYVPRWVLSGYQNLVEREGIITIEEADDIGNRTVNTLWIVRYLVDRKTLDGAIENELAWRFSDEVSMLEAEEVQRRTAAEIELEAKRAEEERRLEEERRVKAAAEQADAAERERLEEERARREEELKAARLLEAESHRGRSALVAHPEPANADMQESPSLLEAPTLKVDISRALLDALDALKSRPVESTSTRVERKAKAYLNHILRKLEEEGEEVGGSGDSPVTQIGELVGQVCEPQALGSACAPSPSL</sequence>
<dbReference type="InterPro" id="IPR000210">
    <property type="entry name" value="BTB/POZ_dom"/>
</dbReference>